<feature type="region of interest" description="Disordered" evidence="1">
    <location>
        <begin position="516"/>
        <end position="537"/>
    </location>
</feature>
<name>A0A7Z0B7N3_9BURK</name>
<organism evidence="2 3">
    <name type="scientific">Paraburkholderia bryophila</name>
    <dbReference type="NCBI Taxonomy" id="420952"/>
    <lineage>
        <taxon>Bacteria</taxon>
        <taxon>Pseudomonadati</taxon>
        <taxon>Pseudomonadota</taxon>
        <taxon>Betaproteobacteria</taxon>
        <taxon>Burkholderiales</taxon>
        <taxon>Burkholderiaceae</taxon>
        <taxon>Paraburkholderia</taxon>
    </lineage>
</organism>
<keyword evidence="3" id="KW-1185">Reference proteome</keyword>
<dbReference type="AlphaFoldDB" id="A0A7Z0B7N3"/>
<proteinExistence type="predicted"/>
<sequence>MRVSQRRPGIKVYLHKVVGRSSVSGASGNSAPVAGRYALPTNNGTVANIIDITPWLGEGSVVRTQRSVREGTGGFSITMLDRYDAAVQDTLYTMIEPLDIVEIRFAGDAYKYAGSQLGKHQGVAQTNAQLPIQMWGWITDVERIESVGGGDGKPHCGLEISGHDYSKILQLMQLSNLPGTPTQGNLIQTYPMFANFGTLQNMQDAATFLTQFIGAFSAANPDGSAPTQPNNSVNGYIQKMIQAATIAEQTSPPTPSLQSQLTTAQQTVNDLQAQYQQLTAPSLTSVISAVAGAVGVTTSQASQAQALAAQIAQAQQQVSQLQATIAVNSRPQTAMILPITLDIQVPDCSVTINIGQVAGSSAFSILRDYFDTKNGWNEMFIEDRDAGPWGPAGPYLVYRPAPLLDIASRLPIQPILTDANGNPVSTSSVAQQNNPTYPVANTLTIDRGDITSISSKRDDRNIGNYFWVECAAFDIYMDQMNRVYALAPATPGNEMYQAGYPNCNPAVYGLRQMTSSTSMGGPGQKNNGNGMQDGPEREGVKQSLMGWINARRGQLIQMNKDNVVFESGTLRMKGNENLRPGMYVAVFNGASVSGSANSGAPASFGAQPSQNQSLYYAHNVTHTFEVYGNYFCDAEYDRGTGFSDRLTSQVPQFFTERAQPTDPATLGASKPSLLSTISSAISSL</sequence>
<dbReference type="RefSeq" id="WP_179744765.1">
    <property type="nucleotide sequence ID" value="NZ_JACCAS010000001.1"/>
</dbReference>
<gene>
    <name evidence="2" type="ORF">GGD40_004175</name>
</gene>
<evidence type="ECO:0000313" key="3">
    <source>
        <dbReference type="Proteomes" id="UP000540929"/>
    </source>
</evidence>
<accession>A0A7Z0B7N3</accession>
<feature type="compositionally biased region" description="Polar residues" evidence="1">
    <location>
        <begin position="516"/>
        <end position="530"/>
    </location>
</feature>
<evidence type="ECO:0000313" key="2">
    <source>
        <dbReference type="EMBL" id="NYH24696.1"/>
    </source>
</evidence>
<protein>
    <submittedName>
        <fullName evidence="2">Uncharacterized protein</fullName>
    </submittedName>
</protein>
<evidence type="ECO:0000256" key="1">
    <source>
        <dbReference type="SAM" id="MobiDB-lite"/>
    </source>
</evidence>
<comment type="caution">
    <text evidence="2">The sequence shown here is derived from an EMBL/GenBank/DDBJ whole genome shotgun (WGS) entry which is preliminary data.</text>
</comment>
<reference evidence="2 3" key="1">
    <citation type="submission" date="2020-07" db="EMBL/GenBank/DDBJ databases">
        <title>Exploring microbial biodiversity for novel pathways involved in the catabolism of aromatic compounds derived from lignin.</title>
        <authorList>
            <person name="Elkins J."/>
        </authorList>
    </citation>
    <scope>NUCLEOTIDE SEQUENCE [LARGE SCALE GENOMIC DNA]</scope>
    <source>
        <strain evidence="2 3">H2C3C</strain>
    </source>
</reference>
<dbReference type="EMBL" id="JACCAS010000001">
    <property type="protein sequence ID" value="NYH24696.1"/>
    <property type="molecule type" value="Genomic_DNA"/>
</dbReference>
<dbReference type="Proteomes" id="UP000540929">
    <property type="component" value="Unassembled WGS sequence"/>
</dbReference>